<accession>A0A1H4A255</accession>
<dbReference type="Pfam" id="PF00196">
    <property type="entry name" value="GerE"/>
    <property type="match status" value="1"/>
</dbReference>
<dbReference type="Gene3D" id="3.40.50.2300">
    <property type="match status" value="1"/>
</dbReference>
<keyword evidence="1 3" id="KW-0597">Phosphoprotein</keyword>
<evidence type="ECO:0000259" key="5">
    <source>
        <dbReference type="PROSITE" id="PS50110"/>
    </source>
</evidence>
<dbReference type="InterPro" id="IPR039420">
    <property type="entry name" value="WalR-like"/>
</dbReference>
<dbReference type="GO" id="GO:0006355">
    <property type="term" value="P:regulation of DNA-templated transcription"/>
    <property type="evidence" value="ECO:0007669"/>
    <property type="project" value="InterPro"/>
</dbReference>
<dbReference type="GO" id="GO:0003677">
    <property type="term" value="F:DNA binding"/>
    <property type="evidence" value="ECO:0007669"/>
    <property type="project" value="UniProtKB-KW"/>
</dbReference>
<dbReference type="InterPro" id="IPR058245">
    <property type="entry name" value="NreC/VraR/RcsB-like_REC"/>
</dbReference>
<reference evidence="7" key="1">
    <citation type="submission" date="2016-10" db="EMBL/GenBank/DDBJ databases">
        <authorList>
            <person name="Varghese N."/>
            <person name="Submissions S."/>
        </authorList>
    </citation>
    <scope>NUCLEOTIDE SEQUENCE [LARGE SCALE GENOMIC DNA]</scope>
    <source>
        <strain evidence="7">KPR-1</strain>
    </source>
</reference>
<dbReference type="EMBL" id="FNQV01000007">
    <property type="protein sequence ID" value="SEA30119.1"/>
    <property type="molecule type" value="Genomic_DNA"/>
</dbReference>
<dbReference type="Pfam" id="PF00072">
    <property type="entry name" value="Response_reg"/>
    <property type="match status" value="1"/>
</dbReference>
<evidence type="ECO:0000313" key="7">
    <source>
        <dbReference type="Proteomes" id="UP000199288"/>
    </source>
</evidence>
<evidence type="ECO:0000259" key="4">
    <source>
        <dbReference type="PROSITE" id="PS50043"/>
    </source>
</evidence>
<proteinExistence type="predicted"/>
<keyword evidence="2 6" id="KW-0238">DNA-binding</keyword>
<dbReference type="InterPro" id="IPR000792">
    <property type="entry name" value="Tscrpt_reg_LuxR_C"/>
</dbReference>
<dbReference type="InterPro" id="IPR011006">
    <property type="entry name" value="CheY-like_superfamily"/>
</dbReference>
<dbReference type="GO" id="GO:0000160">
    <property type="term" value="P:phosphorelay signal transduction system"/>
    <property type="evidence" value="ECO:0007669"/>
    <property type="project" value="InterPro"/>
</dbReference>
<dbReference type="PROSITE" id="PS50043">
    <property type="entry name" value="HTH_LUXR_2"/>
    <property type="match status" value="1"/>
</dbReference>
<dbReference type="PROSITE" id="PS00622">
    <property type="entry name" value="HTH_LUXR_1"/>
    <property type="match status" value="1"/>
</dbReference>
<dbReference type="InterPro" id="IPR001789">
    <property type="entry name" value="Sig_transdc_resp-reg_receiver"/>
</dbReference>
<keyword evidence="7" id="KW-1185">Reference proteome</keyword>
<organism evidence="6 7">
    <name type="scientific">Bowdeniella nasicola</name>
    <dbReference type="NCBI Taxonomy" id="208480"/>
    <lineage>
        <taxon>Bacteria</taxon>
        <taxon>Bacillati</taxon>
        <taxon>Actinomycetota</taxon>
        <taxon>Actinomycetes</taxon>
        <taxon>Actinomycetales</taxon>
        <taxon>Actinomycetaceae</taxon>
        <taxon>Bowdeniella</taxon>
    </lineage>
</organism>
<feature type="domain" description="HTH luxR-type" evidence="4">
    <location>
        <begin position="148"/>
        <end position="213"/>
    </location>
</feature>
<dbReference type="SUPFAM" id="SSF52172">
    <property type="entry name" value="CheY-like"/>
    <property type="match status" value="1"/>
</dbReference>
<dbReference type="Proteomes" id="UP000199288">
    <property type="component" value="Unassembled WGS sequence"/>
</dbReference>
<dbReference type="SMART" id="SM00421">
    <property type="entry name" value="HTH_LUXR"/>
    <property type="match status" value="1"/>
</dbReference>
<dbReference type="PRINTS" id="PR00038">
    <property type="entry name" value="HTHLUXR"/>
</dbReference>
<gene>
    <name evidence="6" type="ORF">SAMN02910418_01303</name>
</gene>
<sequence length="218" mass="23773">MSNRLRVLLADDQFLVRAGIVSLLGLDPGIDVVAEASDGEQALKLVASHRPDVLLLDLRMPRLDGIGVLTRLREDQDPTPVLVLTTFDDDEQVVAAMRAGARGYLLKDVTLEELTAALRQVAAGQRYIQPAITATLVAHFADPEPAEPPAYIPRLTDRELDVLRLLAAGWPNRDIAESLHLAEGTVKNHVSAIMDKLGVRDRTKAVLRALELGLLSRS</sequence>
<evidence type="ECO:0000256" key="1">
    <source>
        <dbReference type="ARBA" id="ARBA00022553"/>
    </source>
</evidence>
<dbReference type="RefSeq" id="WP_092563878.1">
    <property type="nucleotide sequence ID" value="NZ_FNQV01000007.1"/>
</dbReference>
<protein>
    <submittedName>
        <fullName evidence="6">DNA-binding response regulator, NarL/FixJ family, contains REC and HTH domains</fullName>
    </submittedName>
</protein>
<name>A0A1H4A255_9ACTO</name>
<dbReference type="PANTHER" id="PTHR43214">
    <property type="entry name" value="TWO-COMPONENT RESPONSE REGULATOR"/>
    <property type="match status" value="1"/>
</dbReference>
<dbReference type="SUPFAM" id="SSF46894">
    <property type="entry name" value="C-terminal effector domain of the bipartite response regulators"/>
    <property type="match status" value="1"/>
</dbReference>
<evidence type="ECO:0000256" key="2">
    <source>
        <dbReference type="ARBA" id="ARBA00023125"/>
    </source>
</evidence>
<feature type="modified residue" description="4-aspartylphosphate" evidence="3">
    <location>
        <position position="57"/>
    </location>
</feature>
<dbReference type="CDD" id="cd06170">
    <property type="entry name" value="LuxR_C_like"/>
    <property type="match status" value="1"/>
</dbReference>
<dbReference type="CDD" id="cd17535">
    <property type="entry name" value="REC_NarL-like"/>
    <property type="match status" value="1"/>
</dbReference>
<dbReference type="InterPro" id="IPR016032">
    <property type="entry name" value="Sig_transdc_resp-reg_C-effctor"/>
</dbReference>
<evidence type="ECO:0000256" key="3">
    <source>
        <dbReference type="PROSITE-ProRule" id="PRU00169"/>
    </source>
</evidence>
<feature type="domain" description="Response regulatory" evidence="5">
    <location>
        <begin position="6"/>
        <end position="122"/>
    </location>
</feature>
<evidence type="ECO:0000313" key="6">
    <source>
        <dbReference type="EMBL" id="SEA30119.1"/>
    </source>
</evidence>
<dbReference type="OrthoDB" id="9808843at2"/>
<dbReference type="PROSITE" id="PS50110">
    <property type="entry name" value="RESPONSE_REGULATORY"/>
    <property type="match status" value="1"/>
</dbReference>
<dbReference type="SMART" id="SM00448">
    <property type="entry name" value="REC"/>
    <property type="match status" value="1"/>
</dbReference>
<dbReference type="AlphaFoldDB" id="A0A1H4A255"/>